<dbReference type="EMBL" id="MVHP01000011">
    <property type="protein sequence ID" value="ORA66069.1"/>
    <property type="molecule type" value="Genomic_DNA"/>
</dbReference>
<gene>
    <name evidence="2" type="ORF">BST23_11835</name>
</gene>
<dbReference type="STRING" id="81858.BST23_11835"/>
<sequence length="176" mass="19882">MADPEFLSGPRVRLRPPTIEDAEPLFERIASDPEVPRYMAWRPHHDVAETRRVITEVFNAGGETTWLIDLHDGGGPIGACGWHRPQPHIIEFGYYLGRPWWGRGYMSEAVALLLDEARRDPAAYRMSAHCHVDNVASARLLQRSGLTLEGRLARYAVLPNLSDEPQDCLLFAKALR</sequence>
<evidence type="ECO:0000313" key="3">
    <source>
        <dbReference type="Proteomes" id="UP000192772"/>
    </source>
</evidence>
<comment type="caution">
    <text evidence="2">The sequence shown here is derived from an EMBL/GenBank/DDBJ whole genome shotgun (WGS) entry which is preliminary data.</text>
</comment>
<dbReference type="Pfam" id="PF13302">
    <property type="entry name" value="Acetyltransf_3"/>
    <property type="match status" value="1"/>
</dbReference>
<dbReference type="PANTHER" id="PTHR43792">
    <property type="entry name" value="GNAT FAMILY, PUTATIVE (AFU_ORTHOLOGUE AFUA_3G00765)-RELATED-RELATED"/>
    <property type="match status" value="1"/>
</dbReference>
<dbReference type="InterPro" id="IPR000182">
    <property type="entry name" value="GNAT_dom"/>
</dbReference>
<proteinExistence type="predicted"/>
<keyword evidence="2" id="KW-0808">Transferase</keyword>
<dbReference type="RefSeq" id="WP_046754206.1">
    <property type="nucleotide sequence ID" value="NZ_LBNO01000116.1"/>
</dbReference>
<reference evidence="2 3" key="1">
    <citation type="submission" date="2017-02" db="EMBL/GenBank/DDBJ databases">
        <title>The new phylogeny of genus Mycobacterium.</title>
        <authorList>
            <person name="Tortoli E."/>
            <person name="Trovato A."/>
            <person name="Cirillo D.M."/>
        </authorList>
    </citation>
    <scope>NUCLEOTIDE SEQUENCE [LARGE SCALE GENOMIC DNA]</scope>
    <source>
        <strain evidence="2 3">FI-09383</strain>
    </source>
</reference>
<dbReference type="GO" id="GO:0016747">
    <property type="term" value="F:acyltransferase activity, transferring groups other than amino-acyl groups"/>
    <property type="evidence" value="ECO:0007669"/>
    <property type="project" value="InterPro"/>
</dbReference>
<protein>
    <submittedName>
        <fullName evidence="2">N-acetyltransferase</fullName>
    </submittedName>
</protein>
<dbReference type="PROSITE" id="PS51186">
    <property type="entry name" value="GNAT"/>
    <property type="match status" value="1"/>
</dbReference>
<dbReference type="AlphaFoldDB" id="A0A0M2ZBK1"/>
<evidence type="ECO:0000313" key="2">
    <source>
        <dbReference type="EMBL" id="ORA66069.1"/>
    </source>
</evidence>
<accession>A0A0M2ZBK1</accession>
<feature type="domain" description="N-acetyltransferase" evidence="1">
    <location>
        <begin position="12"/>
        <end position="164"/>
    </location>
</feature>
<dbReference type="SUPFAM" id="SSF55729">
    <property type="entry name" value="Acyl-CoA N-acyltransferases (Nat)"/>
    <property type="match status" value="1"/>
</dbReference>
<dbReference type="Gene3D" id="3.40.630.30">
    <property type="match status" value="1"/>
</dbReference>
<dbReference type="OrthoDB" id="9132139at2"/>
<dbReference type="InterPro" id="IPR051531">
    <property type="entry name" value="N-acetyltransferase"/>
</dbReference>
<organism evidence="2 3">
    <name type="scientific">Mycolicibacterium elephantis</name>
    <dbReference type="NCBI Taxonomy" id="81858"/>
    <lineage>
        <taxon>Bacteria</taxon>
        <taxon>Bacillati</taxon>
        <taxon>Actinomycetota</taxon>
        <taxon>Actinomycetes</taxon>
        <taxon>Mycobacteriales</taxon>
        <taxon>Mycobacteriaceae</taxon>
        <taxon>Mycolicibacterium</taxon>
    </lineage>
</organism>
<name>A0A0M2ZBK1_9MYCO</name>
<dbReference type="Proteomes" id="UP000192772">
    <property type="component" value="Unassembled WGS sequence"/>
</dbReference>
<evidence type="ECO:0000259" key="1">
    <source>
        <dbReference type="PROSITE" id="PS51186"/>
    </source>
</evidence>
<dbReference type="InterPro" id="IPR016181">
    <property type="entry name" value="Acyl_CoA_acyltransferase"/>
</dbReference>